<evidence type="ECO:0000259" key="5">
    <source>
        <dbReference type="Pfam" id="PF03358"/>
    </source>
</evidence>
<accession>A0ABX8B247</accession>
<evidence type="ECO:0000256" key="2">
    <source>
        <dbReference type="ARBA" id="ARBA00022630"/>
    </source>
</evidence>
<dbReference type="PANTHER" id="PTHR43408:SF2">
    <property type="entry name" value="FMN REDUCTASE (NADPH)"/>
    <property type="match status" value="1"/>
</dbReference>
<dbReference type="PANTHER" id="PTHR43408">
    <property type="entry name" value="FMN REDUCTASE (NADPH)"/>
    <property type="match status" value="1"/>
</dbReference>
<reference evidence="6 7" key="1">
    <citation type="submission" date="2021-03" db="EMBL/GenBank/DDBJ databases">
        <title>Genomic and phenotypic characterization of Chloracidobacterium isolates provides evidence for multiple species.</title>
        <authorList>
            <person name="Saini M.K."/>
            <person name="Costas A.M.G."/>
            <person name="Tank M."/>
            <person name="Bryant D.A."/>
        </authorList>
    </citation>
    <scope>NUCLEOTIDE SEQUENCE [LARGE SCALE GENOMIC DNA]</scope>
    <source>
        <strain evidence="6 7">N</strain>
    </source>
</reference>
<evidence type="ECO:0000313" key="6">
    <source>
        <dbReference type="EMBL" id="QUV93576.1"/>
    </source>
</evidence>
<evidence type="ECO:0000256" key="3">
    <source>
        <dbReference type="ARBA" id="ARBA00022643"/>
    </source>
</evidence>
<evidence type="ECO:0000256" key="4">
    <source>
        <dbReference type="ARBA" id="ARBA00023002"/>
    </source>
</evidence>
<dbReference type="Proteomes" id="UP000677668">
    <property type="component" value="Chromosome 1"/>
</dbReference>
<organism evidence="6 7">
    <name type="scientific">Chloracidobacterium sp. N</name>
    <dbReference type="NCBI Taxonomy" id="2821540"/>
    <lineage>
        <taxon>Bacteria</taxon>
        <taxon>Pseudomonadati</taxon>
        <taxon>Acidobacteriota</taxon>
        <taxon>Terriglobia</taxon>
        <taxon>Terriglobales</taxon>
        <taxon>Acidobacteriaceae</taxon>
        <taxon>Chloracidobacterium</taxon>
        <taxon>Chloracidobacterium aggregatum</taxon>
    </lineage>
</organism>
<dbReference type="InterPro" id="IPR051814">
    <property type="entry name" value="NAD(P)H-dep_FMN_reductase"/>
</dbReference>
<dbReference type="InterPro" id="IPR005025">
    <property type="entry name" value="FMN_Rdtase-like_dom"/>
</dbReference>
<feature type="domain" description="NADPH-dependent FMN reductase-like" evidence="5">
    <location>
        <begin position="1"/>
        <end position="140"/>
    </location>
</feature>
<evidence type="ECO:0000256" key="1">
    <source>
        <dbReference type="ARBA" id="ARBA00005990"/>
    </source>
</evidence>
<keyword evidence="3" id="KW-0288">FMN</keyword>
<dbReference type="SUPFAM" id="SSF52218">
    <property type="entry name" value="Flavoproteins"/>
    <property type="match status" value="1"/>
</dbReference>
<comment type="similarity">
    <text evidence="1">Belongs to the SsuE family.</text>
</comment>
<sequence>MEYLVLATSLRTDSHSRILARQVTGAYAQRGGQVAFVDLRDYPLPLCDGGPAYDDPGVAALSALIAKARVVTLAVPIYNYDVNAAAKNLVELTGPAWAGKIVAFLCAAGGQRSYMSVLGLANSLMLDFRAVIVPRFVYATKADFRDGQLFSPEIAARVDELAETSMRLRYV</sequence>
<dbReference type="InterPro" id="IPR029039">
    <property type="entry name" value="Flavoprotein-like_sf"/>
</dbReference>
<evidence type="ECO:0000313" key="7">
    <source>
        <dbReference type="Proteomes" id="UP000677668"/>
    </source>
</evidence>
<keyword evidence="2" id="KW-0285">Flavoprotein</keyword>
<keyword evidence="7" id="KW-1185">Reference proteome</keyword>
<proteinExistence type="inferred from homology"/>
<dbReference type="Gene3D" id="3.40.50.360">
    <property type="match status" value="1"/>
</dbReference>
<dbReference type="EMBL" id="CP072642">
    <property type="protein sequence ID" value="QUV93576.1"/>
    <property type="molecule type" value="Genomic_DNA"/>
</dbReference>
<keyword evidence="4" id="KW-0560">Oxidoreductase</keyword>
<protein>
    <submittedName>
        <fullName evidence="6">NAD(P)H-dependent oxidoreductase</fullName>
    </submittedName>
</protein>
<dbReference type="RefSeq" id="WP_211421945.1">
    <property type="nucleotide sequence ID" value="NZ_CP072642.1"/>
</dbReference>
<dbReference type="Pfam" id="PF03358">
    <property type="entry name" value="FMN_red"/>
    <property type="match status" value="1"/>
</dbReference>
<name>A0ABX8B247_9BACT</name>
<gene>
    <name evidence="6" type="ORF">J8C05_09380</name>
</gene>